<organism evidence="2 3">
    <name type="scientific">Candidatus Chloroploca asiatica</name>
    <dbReference type="NCBI Taxonomy" id="1506545"/>
    <lineage>
        <taxon>Bacteria</taxon>
        <taxon>Bacillati</taxon>
        <taxon>Chloroflexota</taxon>
        <taxon>Chloroflexia</taxon>
        <taxon>Chloroflexales</taxon>
        <taxon>Chloroflexineae</taxon>
        <taxon>Oscillochloridaceae</taxon>
        <taxon>Candidatus Chloroploca</taxon>
    </lineage>
</organism>
<dbReference type="CDD" id="cd03498">
    <property type="entry name" value="SQR_TypeB_2_TM"/>
    <property type="match status" value="1"/>
</dbReference>
<reference evidence="2 3" key="1">
    <citation type="submission" date="2016-05" db="EMBL/GenBank/DDBJ databases">
        <authorList>
            <person name="Lavstsen T."/>
            <person name="Jespersen J.S."/>
        </authorList>
    </citation>
    <scope>NUCLEOTIDE SEQUENCE [LARGE SCALE GENOMIC DNA]</scope>
    <source>
        <strain evidence="2 3">B7-9</strain>
    </source>
</reference>
<dbReference type="AlphaFoldDB" id="A0A2H3KPP4"/>
<dbReference type="Proteomes" id="UP000220922">
    <property type="component" value="Unassembled WGS sequence"/>
</dbReference>
<keyword evidence="3" id="KW-1185">Reference proteome</keyword>
<name>A0A2H3KPP4_9CHLR</name>
<keyword evidence="1" id="KW-1133">Transmembrane helix</keyword>
<dbReference type="InterPro" id="IPR011138">
    <property type="entry name" value="Cytochrome_b-558"/>
</dbReference>
<keyword evidence="1" id="KW-0812">Transmembrane</keyword>
<keyword evidence="1" id="KW-0472">Membrane</keyword>
<feature type="transmembrane region" description="Helical" evidence="1">
    <location>
        <begin position="66"/>
        <end position="85"/>
    </location>
</feature>
<evidence type="ECO:0000256" key="1">
    <source>
        <dbReference type="SAM" id="Phobius"/>
    </source>
</evidence>
<dbReference type="EMBL" id="LYXE01000057">
    <property type="protein sequence ID" value="PDW00142.1"/>
    <property type="molecule type" value="Genomic_DNA"/>
</dbReference>
<sequence>MTGVLTLYRTSVGKKVIMALTGFILVGFVVFHMYGNTKMYQGPEAFNAYAVGLRELGYPVFGYEHLLWVARLVLIGAVILHIWSATALTMQSHKSTGANAVSGTRRYGEHKRQTSYAAYTMRFGGIVLLLFIIYHILHLTFGMVGYGPNEFQHPNYLGAHPEYFVYNNVVVGFQKPLISGFYMLAMVFLGMHLYHGVWSMFQTLGLNSVKYTGVLRGLAILVAVAVVIGNLSFPIAVMAGIVGPAV</sequence>
<dbReference type="SUPFAM" id="SSF81343">
    <property type="entry name" value="Fumarate reductase respiratory complex transmembrane subunits"/>
    <property type="match status" value="1"/>
</dbReference>
<gene>
    <name evidence="2" type="ORF">A9Q02_22010</name>
</gene>
<accession>A0A2H3KPP4</accession>
<dbReference type="InterPro" id="IPR034804">
    <property type="entry name" value="SQR/QFR_C/D"/>
</dbReference>
<dbReference type="OrthoDB" id="9788081at2"/>
<feature type="transmembrane region" description="Helical" evidence="1">
    <location>
        <begin position="116"/>
        <end position="137"/>
    </location>
</feature>
<protein>
    <submittedName>
        <fullName evidence="2">Succinate dehydrogenase</fullName>
    </submittedName>
</protein>
<dbReference type="NCBIfam" id="TIGR02046">
    <property type="entry name" value="sdhC_b558_fam"/>
    <property type="match status" value="1"/>
</dbReference>
<feature type="transmembrane region" description="Helical" evidence="1">
    <location>
        <begin position="218"/>
        <end position="242"/>
    </location>
</feature>
<dbReference type="RefSeq" id="WP_097651250.1">
    <property type="nucleotide sequence ID" value="NZ_LYXE01000057.1"/>
</dbReference>
<feature type="transmembrane region" description="Helical" evidence="1">
    <location>
        <begin position="177"/>
        <end position="197"/>
    </location>
</feature>
<dbReference type="Gene3D" id="1.20.1300.10">
    <property type="entry name" value="Fumarate reductase/succinate dehydrogenase, transmembrane subunit"/>
    <property type="match status" value="1"/>
</dbReference>
<feature type="transmembrane region" description="Helical" evidence="1">
    <location>
        <begin position="16"/>
        <end position="34"/>
    </location>
</feature>
<dbReference type="GO" id="GO:0016020">
    <property type="term" value="C:membrane"/>
    <property type="evidence" value="ECO:0007669"/>
    <property type="project" value="InterPro"/>
</dbReference>
<evidence type="ECO:0000313" key="3">
    <source>
        <dbReference type="Proteomes" id="UP000220922"/>
    </source>
</evidence>
<proteinExistence type="predicted"/>
<comment type="caution">
    <text evidence="2">The sequence shown here is derived from an EMBL/GenBank/DDBJ whole genome shotgun (WGS) entry which is preliminary data.</text>
</comment>
<evidence type="ECO:0000313" key="2">
    <source>
        <dbReference type="EMBL" id="PDW00142.1"/>
    </source>
</evidence>